<name>A0A644YRJ2_9ZZZZ</name>
<dbReference type="EMBL" id="VSSQ01006010">
    <property type="protein sequence ID" value="MPM31212.1"/>
    <property type="molecule type" value="Genomic_DNA"/>
</dbReference>
<sequence length="77" mass="8417">MLGQGSVGKLCFKSVHQGQCLLQELLLCDGQIENLLVEELRGIAEPLTFSCGECEDLRTVRLGEIADIDDVPERGDV</sequence>
<accession>A0A644YRJ2</accession>
<reference evidence="1" key="1">
    <citation type="submission" date="2019-08" db="EMBL/GenBank/DDBJ databases">
        <authorList>
            <person name="Kucharzyk K."/>
            <person name="Murdoch R.W."/>
            <person name="Higgins S."/>
            <person name="Loffler F."/>
        </authorList>
    </citation>
    <scope>NUCLEOTIDE SEQUENCE</scope>
</reference>
<dbReference type="AlphaFoldDB" id="A0A644YRJ2"/>
<evidence type="ECO:0000313" key="1">
    <source>
        <dbReference type="EMBL" id="MPM31212.1"/>
    </source>
</evidence>
<organism evidence="1">
    <name type="scientific">bioreactor metagenome</name>
    <dbReference type="NCBI Taxonomy" id="1076179"/>
    <lineage>
        <taxon>unclassified sequences</taxon>
        <taxon>metagenomes</taxon>
        <taxon>ecological metagenomes</taxon>
    </lineage>
</organism>
<proteinExistence type="predicted"/>
<gene>
    <name evidence="1" type="ORF">SDC9_77766</name>
</gene>
<protein>
    <submittedName>
        <fullName evidence="1">Uncharacterized protein</fullName>
    </submittedName>
</protein>
<comment type="caution">
    <text evidence="1">The sequence shown here is derived from an EMBL/GenBank/DDBJ whole genome shotgun (WGS) entry which is preliminary data.</text>
</comment>